<keyword evidence="1" id="KW-0863">Zinc-finger</keyword>
<keyword evidence="4" id="KW-1185">Reference proteome</keyword>
<name>A0AAV5T536_9BILA</name>
<evidence type="ECO:0000313" key="4">
    <source>
        <dbReference type="Proteomes" id="UP001432027"/>
    </source>
</evidence>
<accession>A0AAV5T536</accession>
<dbReference type="PROSITE" id="PS50157">
    <property type="entry name" value="ZINC_FINGER_C2H2_2"/>
    <property type="match status" value="1"/>
</dbReference>
<sequence>MWKCIYPSSTTQIAPAHARCAMNVGGNSNDQACFKNTHAAISDNDPNRVIFECGYCKKTFFAKRSIIKHMRIHSNIRPSNAKSVENF</sequence>
<dbReference type="AlphaFoldDB" id="A0AAV5T536"/>
<dbReference type="Proteomes" id="UP001432027">
    <property type="component" value="Unassembled WGS sequence"/>
</dbReference>
<dbReference type="SUPFAM" id="SSF57667">
    <property type="entry name" value="beta-beta-alpha zinc fingers"/>
    <property type="match status" value="1"/>
</dbReference>
<evidence type="ECO:0000313" key="3">
    <source>
        <dbReference type="EMBL" id="GMS90635.1"/>
    </source>
</evidence>
<dbReference type="PROSITE" id="PS00028">
    <property type="entry name" value="ZINC_FINGER_C2H2_1"/>
    <property type="match status" value="1"/>
</dbReference>
<dbReference type="Gene3D" id="3.30.160.60">
    <property type="entry name" value="Classic Zinc Finger"/>
    <property type="match status" value="1"/>
</dbReference>
<feature type="domain" description="C2H2-type" evidence="2">
    <location>
        <begin position="51"/>
        <end position="78"/>
    </location>
</feature>
<organism evidence="3 4">
    <name type="scientific">Pristionchus entomophagus</name>
    <dbReference type="NCBI Taxonomy" id="358040"/>
    <lineage>
        <taxon>Eukaryota</taxon>
        <taxon>Metazoa</taxon>
        <taxon>Ecdysozoa</taxon>
        <taxon>Nematoda</taxon>
        <taxon>Chromadorea</taxon>
        <taxon>Rhabditida</taxon>
        <taxon>Rhabditina</taxon>
        <taxon>Diplogasteromorpha</taxon>
        <taxon>Diplogasteroidea</taxon>
        <taxon>Neodiplogasteridae</taxon>
        <taxon>Pristionchus</taxon>
    </lineage>
</organism>
<reference evidence="3" key="1">
    <citation type="submission" date="2023-10" db="EMBL/GenBank/DDBJ databases">
        <title>Genome assembly of Pristionchus species.</title>
        <authorList>
            <person name="Yoshida K."/>
            <person name="Sommer R.J."/>
        </authorList>
    </citation>
    <scope>NUCLEOTIDE SEQUENCE</scope>
    <source>
        <strain evidence="3">RS0144</strain>
    </source>
</reference>
<dbReference type="InterPro" id="IPR036236">
    <property type="entry name" value="Znf_C2H2_sf"/>
</dbReference>
<protein>
    <recommendedName>
        <fullName evidence="2">C2H2-type domain-containing protein</fullName>
    </recommendedName>
</protein>
<dbReference type="SMART" id="SM00355">
    <property type="entry name" value="ZnF_C2H2"/>
    <property type="match status" value="1"/>
</dbReference>
<comment type="caution">
    <text evidence="3">The sequence shown here is derived from an EMBL/GenBank/DDBJ whole genome shotgun (WGS) entry which is preliminary data.</text>
</comment>
<evidence type="ECO:0000256" key="1">
    <source>
        <dbReference type="PROSITE-ProRule" id="PRU00042"/>
    </source>
</evidence>
<gene>
    <name evidence="3" type="ORF">PENTCL1PPCAC_12810</name>
</gene>
<dbReference type="GO" id="GO:0008270">
    <property type="term" value="F:zinc ion binding"/>
    <property type="evidence" value="ECO:0007669"/>
    <property type="project" value="UniProtKB-KW"/>
</dbReference>
<keyword evidence="1" id="KW-0479">Metal-binding</keyword>
<proteinExistence type="predicted"/>
<keyword evidence="1" id="KW-0862">Zinc</keyword>
<dbReference type="InterPro" id="IPR013087">
    <property type="entry name" value="Znf_C2H2_type"/>
</dbReference>
<dbReference type="EMBL" id="BTSX01000003">
    <property type="protein sequence ID" value="GMS90635.1"/>
    <property type="molecule type" value="Genomic_DNA"/>
</dbReference>
<evidence type="ECO:0000259" key="2">
    <source>
        <dbReference type="PROSITE" id="PS50157"/>
    </source>
</evidence>